<comment type="caution">
    <text evidence="2">The sequence shown here is derived from an EMBL/GenBank/DDBJ whole genome shotgun (WGS) entry which is preliminary data.</text>
</comment>
<proteinExistence type="predicted"/>
<dbReference type="SUPFAM" id="SSF52980">
    <property type="entry name" value="Restriction endonuclease-like"/>
    <property type="match status" value="1"/>
</dbReference>
<gene>
    <name evidence="2" type="ORF">RNC47_25910</name>
</gene>
<accession>A0ABU2LW17</accession>
<dbReference type="Pfam" id="PF05685">
    <property type="entry name" value="Uma2"/>
    <property type="match status" value="1"/>
</dbReference>
<dbReference type="RefSeq" id="WP_311602041.1">
    <property type="nucleotide sequence ID" value="NZ_JAVREM010000047.1"/>
</dbReference>
<keyword evidence="2" id="KW-0540">Nuclease</keyword>
<dbReference type="EMBL" id="JAVREM010000047">
    <property type="protein sequence ID" value="MDT0321773.1"/>
    <property type="molecule type" value="Genomic_DNA"/>
</dbReference>
<evidence type="ECO:0000259" key="1">
    <source>
        <dbReference type="Pfam" id="PF05685"/>
    </source>
</evidence>
<dbReference type="GO" id="GO:0004519">
    <property type="term" value="F:endonuclease activity"/>
    <property type="evidence" value="ECO:0007669"/>
    <property type="project" value="UniProtKB-KW"/>
</dbReference>
<organism evidence="2 3">
    <name type="scientific">Streptomyces millisiae</name>
    <dbReference type="NCBI Taxonomy" id="3075542"/>
    <lineage>
        <taxon>Bacteria</taxon>
        <taxon>Bacillati</taxon>
        <taxon>Actinomycetota</taxon>
        <taxon>Actinomycetes</taxon>
        <taxon>Kitasatosporales</taxon>
        <taxon>Streptomycetaceae</taxon>
        <taxon>Streptomyces</taxon>
    </lineage>
</organism>
<dbReference type="InterPro" id="IPR012296">
    <property type="entry name" value="Nuclease_put_TT1808"/>
</dbReference>
<dbReference type="PANTHER" id="PTHR35400">
    <property type="entry name" value="SLR1083 PROTEIN"/>
    <property type="match status" value="1"/>
</dbReference>
<keyword evidence="2" id="KW-0255">Endonuclease</keyword>
<keyword evidence="3" id="KW-1185">Reference proteome</keyword>
<evidence type="ECO:0000313" key="3">
    <source>
        <dbReference type="Proteomes" id="UP001183420"/>
    </source>
</evidence>
<dbReference type="InterPro" id="IPR008538">
    <property type="entry name" value="Uma2"/>
</dbReference>
<name>A0ABU2LW17_9ACTN</name>
<dbReference type="InterPro" id="IPR011335">
    <property type="entry name" value="Restrct_endonuc-II-like"/>
</dbReference>
<dbReference type="PANTHER" id="PTHR35400:SF3">
    <property type="entry name" value="SLL1072 PROTEIN"/>
    <property type="match status" value="1"/>
</dbReference>
<feature type="domain" description="Putative restriction endonuclease" evidence="1">
    <location>
        <begin position="29"/>
        <end position="189"/>
    </location>
</feature>
<protein>
    <submittedName>
        <fullName evidence="2">Uma2 family endonuclease</fullName>
    </submittedName>
</protein>
<dbReference type="Proteomes" id="UP001183420">
    <property type="component" value="Unassembled WGS sequence"/>
</dbReference>
<dbReference type="Gene3D" id="3.90.1570.10">
    <property type="entry name" value="tt1808, chain A"/>
    <property type="match status" value="1"/>
</dbReference>
<dbReference type="CDD" id="cd06260">
    <property type="entry name" value="DUF820-like"/>
    <property type="match status" value="1"/>
</dbReference>
<evidence type="ECO:0000313" key="2">
    <source>
        <dbReference type="EMBL" id="MDT0321773.1"/>
    </source>
</evidence>
<reference evidence="3" key="1">
    <citation type="submission" date="2023-07" db="EMBL/GenBank/DDBJ databases">
        <title>30 novel species of actinomycetes from the DSMZ collection.</title>
        <authorList>
            <person name="Nouioui I."/>
        </authorList>
    </citation>
    <scope>NUCLEOTIDE SEQUENCE [LARGE SCALE GENOMIC DNA]</scope>
    <source>
        <strain evidence="3">DSM 44918</strain>
    </source>
</reference>
<keyword evidence="2" id="KW-0378">Hydrolase</keyword>
<sequence length="198" mass="21844">MTMMMERPQPIQPTGEPGFEELCQTLETMDVPVGFRAEIIRGGIVLSPWSQGFYLNIMDSLADQLAPHAPKGHRVSQAPCLYEFPHQSRAFGPDVHVADREAVELASSRLPGDALSLVAELTSRATADNDRRDKVERYGMAGIPVYILVDMLLAKVVVFSSPTANGYKAQDEIKFGETIHVPAPFDCELDTSDWKAKP</sequence>